<dbReference type="Proteomes" id="UP001209540">
    <property type="component" value="Unassembled WGS sequence"/>
</dbReference>
<keyword evidence="1" id="KW-0732">Signal</keyword>
<keyword evidence="3" id="KW-1185">Reference proteome</keyword>
<dbReference type="AlphaFoldDB" id="A0AAD5PDD4"/>
<evidence type="ECO:0000313" key="3">
    <source>
        <dbReference type="Proteomes" id="UP001209540"/>
    </source>
</evidence>
<gene>
    <name evidence="2" type="ORF">BDA99DRAFT_581314</name>
</gene>
<protein>
    <submittedName>
        <fullName evidence="2">Uncharacterized protein</fullName>
    </submittedName>
</protein>
<name>A0AAD5PDD4_9FUNG</name>
<reference evidence="2" key="1">
    <citation type="journal article" date="2022" name="IScience">
        <title>Evolution of zygomycete secretomes and the origins of terrestrial fungal ecologies.</title>
        <authorList>
            <person name="Chang Y."/>
            <person name="Wang Y."/>
            <person name="Mondo S."/>
            <person name="Ahrendt S."/>
            <person name="Andreopoulos W."/>
            <person name="Barry K."/>
            <person name="Beard J."/>
            <person name="Benny G.L."/>
            <person name="Blankenship S."/>
            <person name="Bonito G."/>
            <person name="Cuomo C."/>
            <person name="Desiro A."/>
            <person name="Gervers K.A."/>
            <person name="Hundley H."/>
            <person name="Kuo A."/>
            <person name="LaButti K."/>
            <person name="Lang B.F."/>
            <person name="Lipzen A."/>
            <person name="O'Donnell K."/>
            <person name="Pangilinan J."/>
            <person name="Reynolds N."/>
            <person name="Sandor L."/>
            <person name="Smith M.E."/>
            <person name="Tsang A."/>
            <person name="Grigoriev I.V."/>
            <person name="Stajich J.E."/>
            <person name="Spatafora J.W."/>
        </authorList>
    </citation>
    <scope>NUCLEOTIDE SEQUENCE</scope>
    <source>
        <strain evidence="2">RSA 2281</strain>
    </source>
</reference>
<feature type="signal peptide" evidence="1">
    <location>
        <begin position="1"/>
        <end position="20"/>
    </location>
</feature>
<organism evidence="2 3">
    <name type="scientific">Phascolomyces articulosus</name>
    <dbReference type="NCBI Taxonomy" id="60185"/>
    <lineage>
        <taxon>Eukaryota</taxon>
        <taxon>Fungi</taxon>
        <taxon>Fungi incertae sedis</taxon>
        <taxon>Mucoromycota</taxon>
        <taxon>Mucoromycotina</taxon>
        <taxon>Mucoromycetes</taxon>
        <taxon>Mucorales</taxon>
        <taxon>Lichtheimiaceae</taxon>
        <taxon>Phascolomyces</taxon>
    </lineage>
</organism>
<reference evidence="2" key="2">
    <citation type="submission" date="2023-02" db="EMBL/GenBank/DDBJ databases">
        <authorList>
            <consortium name="DOE Joint Genome Institute"/>
            <person name="Mondo S.J."/>
            <person name="Chang Y."/>
            <person name="Wang Y."/>
            <person name="Ahrendt S."/>
            <person name="Andreopoulos W."/>
            <person name="Barry K."/>
            <person name="Beard J."/>
            <person name="Benny G.L."/>
            <person name="Blankenship S."/>
            <person name="Bonito G."/>
            <person name="Cuomo C."/>
            <person name="Desiro A."/>
            <person name="Gervers K.A."/>
            <person name="Hundley H."/>
            <person name="Kuo A."/>
            <person name="LaButti K."/>
            <person name="Lang B.F."/>
            <person name="Lipzen A."/>
            <person name="O'Donnell K."/>
            <person name="Pangilinan J."/>
            <person name="Reynolds N."/>
            <person name="Sandor L."/>
            <person name="Smith M.W."/>
            <person name="Tsang A."/>
            <person name="Grigoriev I.V."/>
            <person name="Stajich J.E."/>
            <person name="Spatafora J.W."/>
        </authorList>
    </citation>
    <scope>NUCLEOTIDE SEQUENCE</scope>
    <source>
        <strain evidence="2">RSA 2281</strain>
    </source>
</reference>
<accession>A0AAD5PDD4</accession>
<evidence type="ECO:0000313" key="2">
    <source>
        <dbReference type="EMBL" id="KAI9262162.1"/>
    </source>
</evidence>
<evidence type="ECO:0000256" key="1">
    <source>
        <dbReference type="SAM" id="SignalP"/>
    </source>
</evidence>
<comment type="caution">
    <text evidence="2">The sequence shown here is derived from an EMBL/GenBank/DDBJ whole genome shotgun (WGS) entry which is preliminary data.</text>
</comment>
<feature type="chain" id="PRO_5042245667" evidence="1">
    <location>
        <begin position="21"/>
        <end position="120"/>
    </location>
</feature>
<proteinExistence type="predicted"/>
<dbReference type="EMBL" id="JAIXMP010000014">
    <property type="protein sequence ID" value="KAI9262162.1"/>
    <property type="molecule type" value="Genomic_DNA"/>
</dbReference>
<sequence>MKHWALVYLIYFIVMEDSYTTSVSFHHQKRYILEDEVTMMESRLIKNVTNVPLIPNILMMLKNRIEYFIVLKERNGMRIYTCKHPKMYVGRSVCSLFLLNNRNFINFYAFRSFKLFEILS</sequence>